<dbReference type="InterPro" id="IPR016024">
    <property type="entry name" value="ARM-type_fold"/>
</dbReference>
<accession>F8N139</accession>
<protein>
    <submittedName>
        <fullName evidence="2">Uncharacterized protein</fullName>
    </submittedName>
</protein>
<feature type="compositionally biased region" description="Low complexity" evidence="1">
    <location>
        <begin position="927"/>
        <end position="948"/>
    </location>
</feature>
<feature type="compositionally biased region" description="Basic and acidic residues" evidence="1">
    <location>
        <begin position="486"/>
        <end position="497"/>
    </location>
</feature>
<feature type="region of interest" description="Disordered" evidence="1">
    <location>
        <begin position="414"/>
        <end position="506"/>
    </location>
</feature>
<proteinExistence type="predicted"/>
<feature type="compositionally biased region" description="Pro residues" evidence="1">
    <location>
        <begin position="62"/>
        <end position="74"/>
    </location>
</feature>
<dbReference type="SUPFAM" id="SSF48371">
    <property type="entry name" value="ARM repeat"/>
    <property type="match status" value="1"/>
</dbReference>
<dbReference type="EMBL" id="GL891382">
    <property type="protein sequence ID" value="EGO53072.1"/>
    <property type="molecule type" value="Genomic_DNA"/>
</dbReference>
<dbReference type="HOGENOM" id="CLU_010732_0_0_1"/>
<organism evidence="2 3">
    <name type="scientific">Neurospora tetrasperma (strain FGSC 2508 / ATCC MYA-4615 / P0657)</name>
    <dbReference type="NCBI Taxonomy" id="510951"/>
    <lineage>
        <taxon>Eukaryota</taxon>
        <taxon>Fungi</taxon>
        <taxon>Dikarya</taxon>
        <taxon>Ascomycota</taxon>
        <taxon>Pezizomycotina</taxon>
        <taxon>Sordariomycetes</taxon>
        <taxon>Sordariomycetidae</taxon>
        <taxon>Sordariales</taxon>
        <taxon>Sordariaceae</taxon>
        <taxon>Neurospora</taxon>
    </lineage>
</organism>
<feature type="compositionally biased region" description="Polar residues" evidence="1">
    <location>
        <begin position="846"/>
        <end position="864"/>
    </location>
</feature>
<dbReference type="AlphaFoldDB" id="F8N139"/>
<feature type="compositionally biased region" description="Acidic residues" evidence="1">
    <location>
        <begin position="421"/>
        <end position="465"/>
    </location>
</feature>
<dbReference type="GeneID" id="20831467"/>
<evidence type="ECO:0000313" key="2">
    <source>
        <dbReference type="EMBL" id="EGO53072.1"/>
    </source>
</evidence>
<dbReference type="OrthoDB" id="5389734at2759"/>
<evidence type="ECO:0000256" key="1">
    <source>
        <dbReference type="SAM" id="MobiDB-lite"/>
    </source>
</evidence>
<reference evidence="3" key="1">
    <citation type="journal article" date="2011" name="Genetics">
        <title>Massive changes in genome architecture accompany the transition to self-fertility in the filamentous fungus Neurospora tetrasperma.</title>
        <authorList>
            <person name="Ellison C.E."/>
            <person name="Stajich J.E."/>
            <person name="Jacobson D.J."/>
            <person name="Natvig D.O."/>
            <person name="Lapidus A."/>
            <person name="Foster B."/>
            <person name="Aerts A."/>
            <person name="Riley R."/>
            <person name="Lindquist E.A."/>
            <person name="Grigoriev I.V."/>
            <person name="Taylor J.W."/>
        </authorList>
    </citation>
    <scope>NUCLEOTIDE SEQUENCE [LARGE SCALE GENOMIC DNA]</scope>
    <source>
        <strain evidence="3">FGSC 2508 / P0657</strain>
    </source>
</reference>
<gene>
    <name evidence="2" type="ORF">NEUTE1DRAFT_92020</name>
</gene>
<feature type="compositionally biased region" description="Polar residues" evidence="1">
    <location>
        <begin position="790"/>
        <end position="808"/>
    </location>
</feature>
<dbReference type="RefSeq" id="XP_009856696.1">
    <property type="nucleotide sequence ID" value="XM_009858394.1"/>
</dbReference>
<feature type="region of interest" description="Disordered" evidence="1">
    <location>
        <begin position="586"/>
        <end position="743"/>
    </location>
</feature>
<dbReference type="KEGG" id="nte:NEUTE1DRAFT92020"/>
<dbReference type="Proteomes" id="UP000008065">
    <property type="component" value="Unassembled WGS sequence"/>
</dbReference>
<feature type="compositionally biased region" description="Polar residues" evidence="1">
    <location>
        <begin position="726"/>
        <end position="738"/>
    </location>
</feature>
<dbReference type="VEuPathDB" id="FungiDB:NEUTE1DRAFT_92020"/>
<name>F8N139_NEUT8</name>
<keyword evidence="3" id="KW-1185">Reference proteome</keyword>
<feature type="region of interest" description="Disordered" evidence="1">
    <location>
        <begin position="788"/>
        <end position="868"/>
    </location>
</feature>
<sequence>MGRSSLLSPDGQFPIVLIPDNEGTEDAGTATNSDAEPTESYRHRKKINYGNERQQRQQPQPQAQPRPPPAPRHPIPFMQEAFAESLFEATQGGATPKPKLRTGDAKTRREQLLEQDKSAEPPAAQWRYRPGQQTHELRRLMSQISFGVYLLLNGMANSQMSVVTILQGHIDEVDEFLETVLEDIGLATKDLNERIIHLRLPMDNMELFERMLEDRNFRLRMIEGNEKIEHIVARTQVALQQIMNDIAEGLESTRDFTMYLAEQQHGRWRKERPDVIDIFDAMKGNTDGWFQAFMDLEEKGNALNRVIVQLIGIISEMERRAGEVSRKTRPPCIRRILGYNTPDVSHRQNSKYTPSLIVAAQFDRGGQAVVANLILRSKNYSYIYAFNSPPPPARNPHRLSKPAPSQSALYQLETAENKEETNEEEKEDEEEEEEGDGEEEKDEEEEDDDNEEEVEDEEEQEEEEPVYLLQPKTYTPQTSPLPSPRVFDRPKPKDEPVSYKPELPVPIIGKPKEQTLEAKAYCQEPTLEAKVYTQKPTVEAKVYTQKPTLEAKVYSREPTLEAKVYTQEPTLEAKVYTQKPTLEAKVYSREPTLEAKVYTQEPTLEAKVYNPRAAQPQPRPQPSKPTLAQADTRDSRPASKQSHRTIPESHQLRPQPSRPKLAPVETRDSRPTSKQSHRTSPESLPEVVVHPGQESSFRRRVSQKTTPPDSIHIPRPDSPEYRDSLFPTSRTYQTSDSAYGSDMERPHVNSIASFDTVADFPPPPAIMHPGFVSSPHSESGMQFWRPVQASPHSPLQQRPHTSGTQYSAQGQQSTSYQSPYQSPQQPLGHLHQVPPRNLPSAMGMSVRSNMTTGTTANQETNSGKSLKKKRSAFGWLKKAFALDEEERAAFEARRQMETRNLYYDGRSAQFLDGKRIQAPLPRHPGPYQHGPYQSQQFQQSGQFPPGQF</sequence>
<feature type="compositionally biased region" description="Low complexity" evidence="1">
    <location>
        <begin position="809"/>
        <end position="826"/>
    </location>
</feature>
<feature type="region of interest" description="Disordered" evidence="1">
    <location>
        <begin position="914"/>
        <end position="948"/>
    </location>
</feature>
<feature type="compositionally biased region" description="Basic and acidic residues" evidence="1">
    <location>
        <begin position="712"/>
        <end position="723"/>
    </location>
</feature>
<feature type="region of interest" description="Disordered" evidence="1">
    <location>
        <begin position="89"/>
        <end position="122"/>
    </location>
</feature>
<feature type="compositionally biased region" description="Basic and acidic residues" evidence="1">
    <location>
        <begin position="101"/>
        <end position="119"/>
    </location>
</feature>
<evidence type="ECO:0000313" key="3">
    <source>
        <dbReference type="Proteomes" id="UP000008065"/>
    </source>
</evidence>
<feature type="region of interest" description="Disordered" evidence="1">
    <location>
        <begin position="1"/>
        <end position="75"/>
    </location>
</feature>